<dbReference type="InterPro" id="IPR004154">
    <property type="entry name" value="Anticodon-bd"/>
</dbReference>
<dbReference type="Pfam" id="PF03129">
    <property type="entry name" value="HGTP_anticodon"/>
    <property type="match status" value="1"/>
</dbReference>
<dbReference type="Pfam" id="PF00587">
    <property type="entry name" value="tRNA-synt_2b"/>
    <property type="match status" value="1"/>
</dbReference>
<keyword evidence="4 10" id="KW-0436">Ligase</keyword>
<comment type="domain">
    <text evidence="10">Consists of three domains: the N-terminal catalytic domain, the editing domain and the C-terminal anticodon-binding domain.</text>
</comment>
<dbReference type="EC" id="6.1.1.15" evidence="10"/>
<dbReference type="PRINTS" id="PR01046">
    <property type="entry name" value="TRNASYNTHPRO"/>
</dbReference>
<dbReference type="InterPro" id="IPR036754">
    <property type="entry name" value="YbaK/aa-tRNA-synt-asso_dom_sf"/>
</dbReference>
<dbReference type="HAMAP" id="MF_01569">
    <property type="entry name" value="Pro_tRNA_synth_type1"/>
    <property type="match status" value="1"/>
</dbReference>
<name>A0A396SJQ9_9BACL</name>
<dbReference type="SUPFAM" id="SSF55826">
    <property type="entry name" value="YbaK/ProRS associated domain"/>
    <property type="match status" value="1"/>
</dbReference>
<comment type="caution">
    <text evidence="12">The sequence shown here is derived from an EMBL/GenBank/DDBJ whole genome shotgun (WGS) entry which is preliminary data.</text>
</comment>
<dbReference type="InterPro" id="IPR050062">
    <property type="entry name" value="Pro-tRNA_synthetase"/>
</dbReference>
<dbReference type="InterPro" id="IPR002316">
    <property type="entry name" value="Pro-tRNA-ligase_IIa"/>
</dbReference>
<dbReference type="Gene3D" id="3.90.960.10">
    <property type="entry name" value="YbaK/aminoacyl-tRNA synthetase-associated domain"/>
    <property type="match status" value="1"/>
</dbReference>
<dbReference type="OrthoDB" id="9809052at2"/>
<dbReference type="InterPro" id="IPR002314">
    <property type="entry name" value="aa-tRNA-synt_IIb"/>
</dbReference>
<evidence type="ECO:0000256" key="1">
    <source>
        <dbReference type="ARBA" id="ARBA00004496"/>
    </source>
</evidence>
<comment type="similarity">
    <text evidence="10">Belongs to the class-II aminoacyl-tRNA synthetase family. ProS type 1 subfamily.</text>
</comment>
<dbReference type="EMBL" id="QWEI01000001">
    <property type="protein sequence ID" value="RHW39609.1"/>
    <property type="molecule type" value="Genomic_DNA"/>
</dbReference>
<sequence>MKQSATLIPTLREIPSEIEAKSHKMLLRAGFIRQSTSGVYSYLPLAKRILNKLEKMIHQEMEAIGAVEIGLPTLQPLSVLEHSRNYDEYRKELFQVSNRNNQNFILAPSHEEAMIKLIQDEIQSYKRYPITLYQIQTKYRDENRARNGLLRSREFLMKDAYSFHINDETLEAVYSQMTAAYSTILSKLGLHYEIIQADAGGADDAESLEFIIPADNGDTLIAYSDESRYAANIEIAEVVNEPTSSKETLNPIEKAETPNIQTIEEVCAFFEIEETDCIKALVYKIDGEFAIVLVRGDHQINGVKLKNVLQARTLSLASESEIQELLNCQIGYIGPIKLPVDVKVIADHAISSIRNGVAGANEDGYHYKNVNPNRDFAINLYGDIRNVKEGDPAPDGGTISFKRGIEVGKISKLGTSVCEKLNVNYMDENAQLQPIRMGSFNLGISRIFAVMADIFQDENGFLWPKQFSPYDIHLIPVNIHEESHLNLADELYNILTFYQFDVLFDDRDESVGVKFMDADLIGLPVRVTVGKRASEGIVEVKIRSTGEMFEWAKEELIDHLNEYFRSN</sequence>
<protein>
    <recommendedName>
        <fullName evidence="10">Proline--tRNA ligase</fullName>
        <ecNumber evidence="10">6.1.1.15</ecNumber>
    </recommendedName>
    <alternativeName>
        <fullName evidence="10">Prolyl-tRNA synthetase</fullName>
        <shortName evidence="10">ProRS</shortName>
    </alternativeName>
</protein>
<keyword evidence="5 10" id="KW-0547">Nucleotide-binding</keyword>
<evidence type="ECO:0000256" key="10">
    <source>
        <dbReference type="HAMAP-Rule" id="MF_01569"/>
    </source>
</evidence>
<dbReference type="AlphaFoldDB" id="A0A396SJQ9"/>
<dbReference type="InterPro" id="IPR023717">
    <property type="entry name" value="Pro-tRNA-Synthase_IIa_type1"/>
</dbReference>
<comment type="subcellular location">
    <subcellularLocation>
        <location evidence="1 10">Cytoplasm</location>
    </subcellularLocation>
</comment>
<evidence type="ECO:0000313" key="13">
    <source>
        <dbReference type="Proteomes" id="UP000265692"/>
    </source>
</evidence>
<dbReference type="InterPro" id="IPR036621">
    <property type="entry name" value="Anticodon-bd_dom_sf"/>
</dbReference>
<dbReference type="InterPro" id="IPR044140">
    <property type="entry name" value="ProRS_anticodon_short"/>
</dbReference>
<evidence type="ECO:0000313" key="12">
    <source>
        <dbReference type="EMBL" id="RHW39609.1"/>
    </source>
</evidence>
<dbReference type="RefSeq" id="WP_118874621.1">
    <property type="nucleotide sequence ID" value="NZ_QWEI01000001.1"/>
</dbReference>
<evidence type="ECO:0000256" key="5">
    <source>
        <dbReference type="ARBA" id="ARBA00022741"/>
    </source>
</evidence>
<dbReference type="InterPro" id="IPR004500">
    <property type="entry name" value="Pro-tRNA-synth_IIa_bac-type"/>
</dbReference>
<evidence type="ECO:0000256" key="7">
    <source>
        <dbReference type="ARBA" id="ARBA00022917"/>
    </source>
</evidence>
<feature type="domain" description="Aminoacyl-transfer RNA synthetases class-II family profile" evidence="11">
    <location>
        <begin position="33"/>
        <end position="464"/>
    </location>
</feature>
<dbReference type="PROSITE" id="PS50862">
    <property type="entry name" value="AA_TRNA_LIGASE_II"/>
    <property type="match status" value="1"/>
</dbReference>
<dbReference type="Pfam" id="PF04073">
    <property type="entry name" value="tRNA_edit"/>
    <property type="match status" value="1"/>
</dbReference>
<evidence type="ECO:0000256" key="2">
    <source>
        <dbReference type="ARBA" id="ARBA00011738"/>
    </source>
</evidence>
<proteinExistence type="inferred from homology"/>
<dbReference type="Gene3D" id="3.40.50.800">
    <property type="entry name" value="Anticodon-binding domain"/>
    <property type="match status" value="1"/>
</dbReference>
<evidence type="ECO:0000256" key="4">
    <source>
        <dbReference type="ARBA" id="ARBA00022598"/>
    </source>
</evidence>
<comment type="subunit">
    <text evidence="2 10">Homodimer.</text>
</comment>
<gene>
    <name evidence="10" type="primary">proS</name>
    <name evidence="12" type="ORF">D1B33_01820</name>
</gene>
<dbReference type="GO" id="GO:0004827">
    <property type="term" value="F:proline-tRNA ligase activity"/>
    <property type="evidence" value="ECO:0007669"/>
    <property type="project" value="UniProtKB-UniRule"/>
</dbReference>
<dbReference type="NCBIfam" id="NF006625">
    <property type="entry name" value="PRK09194.1"/>
    <property type="match status" value="1"/>
</dbReference>
<keyword evidence="3 10" id="KW-0963">Cytoplasm</keyword>
<dbReference type="PANTHER" id="PTHR42753:SF2">
    <property type="entry name" value="PROLINE--TRNA LIGASE"/>
    <property type="match status" value="1"/>
</dbReference>
<dbReference type="GO" id="GO:0005829">
    <property type="term" value="C:cytosol"/>
    <property type="evidence" value="ECO:0007669"/>
    <property type="project" value="TreeGrafter"/>
</dbReference>
<dbReference type="Proteomes" id="UP000265692">
    <property type="component" value="Unassembled WGS sequence"/>
</dbReference>
<comment type="catalytic activity">
    <reaction evidence="9 10">
        <text>tRNA(Pro) + L-proline + ATP = L-prolyl-tRNA(Pro) + AMP + diphosphate</text>
        <dbReference type="Rhea" id="RHEA:14305"/>
        <dbReference type="Rhea" id="RHEA-COMP:9700"/>
        <dbReference type="Rhea" id="RHEA-COMP:9702"/>
        <dbReference type="ChEBI" id="CHEBI:30616"/>
        <dbReference type="ChEBI" id="CHEBI:33019"/>
        <dbReference type="ChEBI" id="CHEBI:60039"/>
        <dbReference type="ChEBI" id="CHEBI:78442"/>
        <dbReference type="ChEBI" id="CHEBI:78532"/>
        <dbReference type="ChEBI" id="CHEBI:456215"/>
        <dbReference type="EC" id="6.1.1.15"/>
    </reaction>
</comment>
<keyword evidence="8 10" id="KW-0030">Aminoacyl-tRNA synthetase</keyword>
<evidence type="ECO:0000256" key="3">
    <source>
        <dbReference type="ARBA" id="ARBA00022490"/>
    </source>
</evidence>
<dbReference type="CDD" id="cd00861">
    <property type="entry name" value="ProRS_anticodon_short"/>
    <property type="match status" value="1"/>
</dbReference>
<dbReference type="NCBIfam" id="TIGR00409">
    <property type="entry name" value="proS_fam_II"/>
    <property type="match status" value="1"/>
</dbReference>
<dbReference type="Gene3D" id="3.30.930.10">
    <property type="entry name" value="Bira Bifunctional Protein, Domain 2"/>
    <property type="match status" value="2"/>
</dbReference>
<dbReference type="GO" id="GO:0006433">
    <property type="term" value="P:prolyl-tRNA aminoacylation"/>
    <property type="evidence" value="ECO:0007669"/>
    <property type="project" value="UniProtKB-UniRule"/>
</dbReference>
<evidence type="ECO:0000256" key="6">
    <source>
        <dbReference type="ARBA" id="ARBA00022840"/>
    </source>
</evidence>
<comment type="function">
    <text evidence="10">Catalyzes the attachment of proline to tRNA(Pro) in a two-step reaction: proline is first activated by ATP to form Pro-AMP and then transferred to the acceptor end of tRNA(Pro). As ProRS can inadvertently accommodate and process non-cognate amino acids such as alanine and cysteine, to avoid such errors it has two additional distinct editing activities against alanine. One activity is designated as 'pretransfer' editing and involves the tRNA(Pro)-independent hydrolysis of activated Ala-AMP. The other activity is designated 'posttransfer' editing and involves deacylation of mischarged Ala-tRNA(Pro). The misacylated Cys-tRNA(Pro) is not edited by ProRS.</text>
</comment>
<keyword evidence="13" id="KW-1185">Reference proteome</keyword>
<organism evidence="12 13">
    <name type="scientific">Ureibacillus yapensis</name>
    <dbReference type="NCBI Taxonomy" id="2304605"/>
    <lineage>
        <taxon>Bacteria</taxon>
        <taxon>Bacillati</taxon>
        <taxon>Bacillota</taxon>
        <taxon>Bacilli</taxon>
        <taxon>Bacillales</taxon>
        <taxon>Caryophanaceae</taxon>
        <taxon>Ureibacillus</taxon>
    </lineage>
</organism>
<dbReference type="SUPFAM" id="SSF55681">
    <property type="entry name" value="Class II aaRS and biotin synthetases"/>
    <property type="match status" value="1"/>
</dbReference>
<dbReference type="GO" id="GO:0005524">
    <property type="term" value="F:ATP binding"/>
    <property type="evidence" value="ECO:0007669"/>
    <property type="project" value="UniProtKB-UniRule"/>
</dbReference>
<evidence type="ECO:0000256" key="9">
    <source>
        <dbReference type="ARBA" id="ARBA00047671"/>
    </source>
</evidence>
<accession>A0A396SJQ9</accession>
<dbReference type="CDD" id="cd04334">
    <property type="entry name" value="ProRS-INS"/>
    <property type="match status" value="1"/>
</dbReference>
<reference evidence="12 13" key="1">
    <citation type="submission" date="2018-08" db="EMBL/GenBank/DDBJ databases">
        <title>Lysinibacillus sp. YLB-03 draft genome sequence.</title>
        <authorList>
            <person name="Yu L."/>
        </authorList>
    </citation>
    <scope>NUCLEOTIDE SEQUENCE [LARGE SCALE GENOMIC DNA]</scope>
    <source>
        <strain evidence="12 13">YLB-03</strain>
    </source>
</reference>
<dbReference type="GO" id="GO:0140096">
    <property type="term" value="F:catalytic activity, acting on a protein"/>
    <property type="evidence" value="ECO:0007669"/>
    <property type="project" value="UniProtKB-ARBA"/>
</dbReference>
<dbReference type="GO" id="GO:0002161">
    <property type="term" value="F:aminoacyl-tRNA deacylase activity"/>
    <property type="evidence" value="ECO:0007669"/>
    <property type="project" value="InterPro"/>
</dbReference>
<dbReference type="InterPro" id="IPR045864">
    <property type="entry name" value="aa-tRNA-synth_II/BPL/LPL"/>
</dbReference>
<keyword evidence="6 10" id="KW-0067">ATP-binding</keyword>
<dbReference type="PANTHER" id="PTHR42753">
    <property type="entry name" value="MITOCHONDRIAL RIBOSOME PROTEIN L39/PROLYL-TRNA LIGASE FAMILY MEMBER"/>
    <property type="match status" value="1"/>
</dbReference>
<keyword evidence="7 10" id="KW-0648">Protein biosynthesis</keyword>
<evidence type="ECO:0000259" key="11">
    <source>
        <dbReference type="PROSITE" id="PS50862"/>
    </source>
</evidence>
<dbReference type="FunFam" id="3.40.50.800:FF:000011">
    <property type="entry name" value="Proline--tRNA ligase"/>
    <property type="match status" value="1"/>
</dbReference>
<dbReference type="InterPro" id="IPR006195">
    <property type="entry name" value="aa-tRNA-synth_II"/>
</dbReference>
<evidence type="ECO:0000256" key="8">
    <source>
        <dbReference type="ARBA" id="ARBA00023146"/>
    </source>
</evidence>
<dbReference type="InterPro" id="IPR007214">
    <property type="entry name" value="YbaK/aa-tRNA-synth-assoc-dom"/>
</dbReference>
<dbReference type="GO" id="GO:0016740">
    <property type="term" value="F:transferase activity"/>
    <property type="evidence" value="ECO:0007669"/>
    <property type="project" value="UniProtKB-ARBA"/>
</dbReference>
<dbReference type="SUPFAM" id="SSF52954">
    <property type="entry name" value="Class II aaRS ABD-related"/>
    <property type="match status" value="1"/>
</dbReference>